<evidence type="ECO:0000313" key="3">
    <source>
        <dbReference type="Proteomes" id="UP000033710"/>
    </source>
</evidence>
<proteinExistence type="predicted"/>
<feature type="compositionally biased region" description="Basic and acidic residues" evidence="1">
    <location>
        <begin position="20"/>
        <end position="33"/>
    </location>
</feature>
<protein>
    <submittedName>
        <fullName evidence="2">Uncharacterized protein</fullName>
    </submittedName>
</protein>
<dbReference type="AlphaFoldDB" id="A0A0F2MIK5"/>
<dbReference type="EMBL" id="AXCR01000004">
    <property type="protein sequence ID" value="KJR88001.1"/>
    <property type="molecule type" value="Genomic_DNA"/>
</dbReference>
<dbReference type="GeneID" id="27669890"/>
<accession>A0A0F2MIK5</accession>
<dbReference type="RefSeq" id="XP_016590677.1">
    <property type="nucleotide sequence ID" value="XM_016734613.1"/>
</dbReference>
<sequence>MGNIHPPLAIFKSFGQQTSRDNRDTRKMEDDKMGWTTDIRSESTIRQQHMHGAPASPRTAVSGLGNEKEELIVGLRPGQLIRGPPNARVGQLQLSLEGSRWTIAWHDRKFTCEPVFYSWTSPVPYPTLGNKDDVQPVSAQLAGAFMYTLLFPSRHPPYLPSSLTPPAGPTSSPDDTASFFLAFERRKERLQAVINPSAAHP</sequence>
<reference evidence="2 3" key="1">
    <citation type="journal article" date="2014" name="BMC Genomics">
        <title>Comparative genomics of the major fungal agents of human and animal Sporotrichosis: Sporothrix schenckii and Sporothrix brasiliensis.</title>
        <authorList>
            <person name="Teixeira M.M."/>
            <person name="de Almeida L.G."/>
            <person name="Kubitschek-Barreira P."/>
            <person name="Alves F.L."/>
            <person name="Kioshima E.S."/>
            <person name="Abadio A.K."/>
            <person name="Fernandes L."/>
            <person name="Derengowski L.S."/>
            <person name="Ferreira K.S."/>
            <person name="Souza R.C."/>
            <person name="Ruiz J.C."/>
            <person name="de Andrade N.C."/>
            <person name="Paes H.C."/>
            <person name="Nicola A.M."/>
            <person name="Albuquerque P."/>
            <person name="Gerber A.L."/>
            <person name="Martins V.P."/>
            <person name="Peconick L.D."/>
            <person name="Neto A.V."/>
            <person name="Chaucanez C.B."/>
            <person name="Silva P.A."/>
            <person name="Cunha O.L."/>
            <person name="de Oliveira F.F."/>
            <person name="dos Santos T.C."/>
            <person name="Barros A.L."/>
            <person name="Soares M.A."/>
            <person name="de Oliveira L.M."/>
            <person name="Marini M.M."/>
            <person name="Villalobos-Duno H."/>
            <person name="Cunha M.M."/>
            <person name="de Hoog S."/>
            <person name="da Silveira J.F."/>
            <person name="Henrissat B."/>
            <person name="Nino-Vega G.A."/>
            <person name="Cisalpino P.S."/>
            <person name="Mora-Montes H.M."/>
            <person name="Almeida S.R."/>
            <person name="Stajich J.E."/>
            <person name="Lopes-Bezerra L.M."/>
            <person name="Vasconcelos A.T."/>
            <person name="Felipe M.S."/>
        </authorList>
    </citation>
    <scope>NUCLEOTIDE SEQUENCE [LARGE SCALE GENOMIC DNA]</scope>
    <source>
        <strain evidence="2 3">1099-18</strain>
    </source>
</reference>
<evidence type="ECO:0000256" key="1">
    <source>
        <dbReference type="SAM" id="MobiDB-lite"/>
    </source>
</evidence>
<dbReference type="VEuPathDB" id="FungiDB:SPSK_07961"/>
<name>A0A0F2MIK5_SPOSC</name>
<comment type="caution">
    <text evidence="2">The sequence shown here is derived from an EMBL/GenBank/DDBJ whole genome shotgun (WGS) entry which is preliminary data.</text>
</comment>
<dbReference type="KEGG" id="ssck:SPSK_07961"/>
<gene>
    <name evidence="2" type="ORF">SPSK_07961</name>
</gene>
<feature type="region of interest" description="Disordered" evidence="1">
    <location>
        <begin position="1"/>
        <end position="33"/>
    </location>
</feature>
<evidence type="ECO:0000313" key="2">
    <source>
        <dbReference type="EMBL" id="KJR88001.1"/>
    </source>
</evidence>
<reference evidence="2 3" key="2">
    <citation type="journal article" date="2015" name="Eukaryot. Cell">
        <title>Asexual propagation of a virulent clone complex in a human and feline outbreak of sporotrichosis.</title>
        <authorList>
            <person name="Teixeira Mde M."/>
            <person name="Rodrigues A.M."/>
            <person name="Tsui C.K."/>
            <person name="de Almeida L.G."/>
            <person name="Van Diepeningen A.D."/>
            <person name="van den Ende B.G."/>
            <person name="Fernandes G.F."/>
            <person name="Kano R."/>
            <person name="Hamelin R.C."/>
            <person name="Lopes-Bezerra L.M."/>
            <person name="Vasconcelos A.T."/>
            <person name="de Hoog S."/>
            <person name="de Camargo Z.P."/>
            <person name="Felipe M.S."/>
        </authorList>
    </citation>
    <scope>NUCLEOTIDE SEQUENCE [LARGE SCALE GENOMIC DNA]</scope>
    <source>
        <strain evidence="2 3">1099-18</strain>
    </source>
</reference>
<organism evidence="2 3">
    <name type="scientific">Sporothrix schenckii 1099-18</name>
    <dbReference type="NCBI Taxonomy" id="1397361"/>
    <lineage>
        <taxon>Eukaryota</taxon>
        <taxon>Fungi</taxon>
        <taxon>Dikarya</taxon>
        <taxon>Ascomycota</taxon>
        <taxon>Pezizomycotina</taxon>
        <taxon>Sordariomycetes</taxon>
        <taxon>Sordariomycetidae</taxon>
        <taxon>Ophiostomatales</taxon>
        <taxon>Ophiostomataceae</taxon>
        <taxon>Sporothrix</taxon>
    </lineage>
</organism>
<dbReference type="Proteomes" id="UP000033710">
    <property type="component" value="Unassembled WGS sequence"/>
</dbReference>